<sequence>MGVGGTPAYAEAEGWLGSALADPAESFRALVLRYLAAFGPASARDIGTWSGLTRLAGALAPLHPDLRTFRDERGVELFDLPDAPLPPADTPAPPRFLPEYDNLILAHADRTRVIADADRPRVFLSAARVLGTFLLDGVVAGTWKVERAPRAATLVITPFAPLPDADRDALLAEAEPLLRFIEDSAEARTVRFAQ</sequence>
<gene>
    <name evidence="1" type="ORF">AVDCRST_MAG18-1510</name>
</gene>
<dbReference type="EMBL" id="CADCWN010000116">
    <property type="protein sequence ID" value="CAA9566381.1"/>
    <property type="molecule type" value="Genomic_DNA"/>
</dbReference>
<dbReference type="PANTHER" id="PTHR38479:SF2">
    <property type="entry name" value="WINGED HELIX DNA-BINDING DOMAIN-CONTAINING PROTEIN"/>
    <property type="match status" value="1"/>
</dbReference>
<organism evidence="1">
    <name type="scientific">uncultured Thermomicrobiales bacterium</name>
    <dbReference type="NCBI Taxonomy" id="1645740"/>
    <lineage>
        <taxon>Bacteria</taxon>
        <taxon>Pseudomonadati</taxon>
        <taxon>Thermomicrobiota</taxon>
        <taxon>Thermomicrobia</taxon>
        <taxon>Thermomicrobiales</taxon>
        <taxon>environmental samples</taxon>
    </lineage>
</organism>
<dbReference type="InterPro" id="IPR009351">
    <property type="entry name" value="AlkZ-like"/>
</dbReference>
<evidence type="ECO:0008006" key="2">
    <source>
        <dbReference type="Google" id="ProtNLM"/>
    </source>
</evidence>
<reference evidence="1" key="1">
    <citation type="submission" date="2020-02" db="EMBL/GenBank/DDBJ databases">
        <authorList>
            <person name="Meier V. D."/>
        </authorList>
    </citation>
    <scope>NUCLEOTIDE SEQUENCE</scope>
    <source>
        <strain evidence="1">AVDCRST_MAG18</strain>
    </source>
</reference>
<proteinExistence type="predicted"/>
<dbReference type="Pfam" id="PF06224">
    <property type="entry name" value="AlkZ-like"/>
    <property type="match status" value="1"/>
</dbReference>
<protein>
    <recommendedName>
        <fullName evidence="2">Winged helix DNA-binding domain-containing protein</fullName>
    </recommendedName>
</protein>
<dbReference type="PANTHER" id="PTHR38479">
    <property type="entry name" value="LMO0824 PROTEIN"/>
    <property type="match status" value="1"/>
</dbReference>
<accession>A0A6J4V776</accession>
<name>A0A6J4V776_9BACT</name>
<evidence type="ECO:0000313" key="1">
    <source>
        <dbReference type="EMBL" id="CAA9566381.1"/>
    </source>
</evidence>
<dbReference type="AlphaFoldDB" id="A0A6J4V776"/>